<dbReference type="SUPFAM" id="SSF101821">
    <property type="entry name" value="Aminopeptidase/glucanase lid domain"/>
    <property type="match status" value="1"/>
</dbReference>
<dbReference type="GO" id="GO:0008270">
    <property type="term" value="F:zinc ion binding"/>
    <property type="evidence" value="ECO:0007669"/>
    <property type="project" value="InterPro"/>
</dbReference>
<evidence type="ECO:0000256" key="5">
    <source>
        <dbReference type="ARBA" id="ARBA00022723"/>
    </source>
</evidence>
<name>E4KPH7_9LACT</name>
<dbReference type="OrthoDB" id="9764268at2"/>
<gene>
    <name evidence="11" type="ORF">HMPREF9257_1465</name>
</gene>
<dbReference type="Gene3D" id="2.30.250.10">
    <property type="entry name" value="Aminopeptidase i, Domain 2"/>
    <property type="match status" value="1"/>
</dbReference>
<accession>E4KPH7</accession>
<dbReference type="InterPro" id="IPR001948">
    <property type="entry name" value="Peptidase_M18"/>
</dbReference>
<evidence type="ECO:0000256" key="4">
    <source>
        <dbReference type="ARBA" id="ARBA00022670"/>
    </source>
</evidence>
<keyword evidence="5 9" id="KW-0479">Metal-binding</keyword>
<dbReference type="GO" id="GO:0004177">
    <property type="term" value="F:aminopeptidase activity"/>
    <property type="evidence" value="ECO:0007669"/>
    <property type="project" value="UniProtKB-KW"/>
</dbReference>
<dbReference type="RefSeq" id="WP_006418170.1">
    <property type="nucleotide sequence ID" value="NZ_AENN01000015.1"/>
</dbReference>
<keyword evidence="4 9" id="KW-0645">Protease</keyword>
<dbReference type="eggNOG" id="COG1362">
    <property type="taxonomic scope" value="Bacteria"/>
</dbReference>
<keyword evidence="7 9" id="KW-0862">Zinc</keyword>
<comment type="similarity">
    <text evidence="2 9">Belongs to the peptidase M18 family.</text>
</comment>
<evidence type="ECO:0000256" key="9">
    <source>
        <dbReference type="RuleBase" id="RU004386"/>
    </source>
</evidence>
<comment type="cofactor">
    <cofactor evidence="1 10">
        <name>Zn(2+)</name>
        <dbReference type="ChEBI" id="CHEBI:29105"/>
    </cofactor>
</comment>
<evidence type="ECO:0000256" key="3">
    <source>
        <dbReference type="ARBA" id="ARBA00022438"/>
    </source>
</evidence>
<dbReference type="PANTHER" id="PTHR28570:SF3">
    <property type="entry name" value="ASPARTYL AMINOPEPTIDASE"/>
    <property type="match status" value="1"/>
</dbReference>
<evidence type="ECO:0000256" key="6">
    <source>
        <dbReference type="ARBA" id="ARBA00022801"/>
    </source>
</evidence>
<dbReference type="AlphaFoldDB" id="E4KPH7"/>
<dbReference type="PRINTS" id="PR00932">
    <property type="entry name" value="AMINO1PTASE"/>
</dbReference>
<dbReference type="Pfam" id="PF02127">
    <property type="entry name" value="Peptidase_M18"/>
    <property type="match status" value="1"/>
</dbReference>
<evidence type="ECO:0000256" key="1">
    <source>
        <dbReference type="ARBA" id="ARBA00001947"/>
    </source>
</evidence>
<dbReference type="EMBL" id="AENN01000015">
    <property type="protein sequence ID" value="EFR30967.1"/>
    <property type="molecule type" value="Genomic_DNA"/>
</dbReference>
<dbReference type="CDD" id="cd05658">
    <property type="entry name" value="M18_DAP"/>
    <property type="match status" value="1"/>
</dbReference>
<dbReference type="GO" id="GO:0008237">
    <property type="term" value="F:metallopeptidase activity"/>
    <property type="evidence" value="ECO:0007669"/>
    <property type="project" value="UniProtKB-KW"/>
</dbReference>
<protein>
    <recommendedName>
        <fullName evidence="10">M18 family aminopeptidase</fullName>
        <ecNumber evidence="10">3.4.11.-</ecNumber>
    </recommendedName>
</protein>
<organism evidence="11 12">
    <name type="scientific">Eremococcus coleocola ACS-139-V-Col8</name>
    <dbReference type="NCBI Taxonomy" id="908337"/>
    <lineage>
        <taxon>Bacteria</taxon>
        <taxon>Bacillati</taxon>
        <taxon>Bacillota</taxon>
        <taxon>Bacilli</taxon>
        <taxon>Lactobacillales</taxon>
        <taxon>Aerococcaceae</taxon>
        <taxon>Eremococcus</taxon>
    </lineage>
</organism>
<evidence type="ECO:0000256" key="8">
    <source>
        <dbReference type="ARBA" id="ARBA00023049"/>
    </source>
</evidence>
<dbReference type="Proteomes" id="UP000005990">
    <property type="component" value="Unassembled WGS sequence"/>
</dbReference>
<dbReference type="NCBIfam" id="NF002759">
    <property type="entry name" value="PRK02813.1"/>
    <property type="match status" value="1"/>
</dbReference>
<keyword evidence="3 9" id="KW-0031">Aminopeptidase</keyword>
<evidence type="ECO:0000313" key="11">
    <source>
        <dbReference type="EMBL" id="EFR30967.1"/>
    </source>
</evidence>
<dbReference type="GO" id="GO:0006508">
    <property type="term" value="P:proteolysis"/>
    <property type="evidence" value="ECO:0007669"/>
    <property type="project" value="UniProtKB-KW"/>
</dbReference>
<evidence type="ECO:0000256" key="7">
    <source>
        <dbReference type="ARBA" id="ARBA00022833"/>
    </source>
</evidence>
<dbReference type="GO" id="GO:0005737">
    <property type="term" value="C:cytoplasm"/>
    <property type="evidence" value="ECO:0007669"/>
    <property type="project" value="UniProtKB-ARBA"/>
</dbReference>
<evidence type="ECO:0000256" key="2">
    <source>
        <dbReference type="ARBA" id="ARBA00008290"/>
    </source>
</evidence>
<dbReference type="EC" id="3.4.11.-" evidence="10"/>
<dbReference type="STRING" id="908337.HMPREF9257_1465"/>
<dbReference type="Gene3D" id="3.40.630.10">
    <property type="entry name" value="Zn peptidases"/>
    <property type="match status" value="1"/>
</dbReference>
<proteinExistence type="inferred from homology"/>
<dbReference type="InterPro" id="IPR023358">
    <property type="entry name" value="Peptidase_M18_dom2"/>
</dbReference>
<evidence type="ECO:0000313" key="12">
    <source>
        <dbReference type="Proteomes" id="UP000005990"/>
    </source>
</evidence>
<evidence type="ECO:0000256" key="10">
    <source>
        <dbReference type="RuleBase" id="RU004387"/>
    </source>
</evidence>
<keyword evidence="12" id="KW-1185">Reference proteome</keyword>
<reference evidence="11 12" key="1">
    <citation type="submission" date="2010-10" db="EMBL/GenBank/DDBJ databases">
        <authorList>
            <person name="Durkin A.S."/>
            <person name="Madupu R."/>
            <person name="Torralba M."/>
            <person name="Gillis M."/>
            <person name="Methe B."/>
            <person name="Sutton G."/>
            <person name="Nelson K.E."/>
        </authorList>
    </citation>
    <scope>NUCLEOTIDE SEQUENCE [LARGE SCALE GENOMIC DNA]</scope>
    <source>
        <strain evidence="11 12">ACS-139-V-Col8</strain>
    </source>
</reference>
<sequence length="439" mass="48976">MNHIEVSKDLVQFIQESPSMFHSNQSIAKRLEEAGYTYLSESSTWQLEKDGHYYTKRNDSSIIAFQIGSDLSDYHFQMSAAHGDSPTFKIKSVPELEGPAEYLRLNVEAYGGMIDSTWFDRPLSIAGRVLVEEGNKAVSKLLYIDKDLLIIPNVAIHFNRKINSGYDYNRQVDLLPLFSAGELKKGDFDKMIAEELGVDPDQILARDLFLVNRQAPSIWGYKDEFVSSPKLDNLQCSYSTLMGFLAGDNPKAVNVYCNFDNEEVGSNTKQGAMSTFLADTLKRINAALGFDLDQYHQAVAKSFLISADNAHAAHPNHIEKTDDQNRTFMNQGIVIKEAANQKYTTDAFSQAVFKRICKKAQVPVQNFANRSDTPGGSTLGNLSNTQVSVHALDIGLPQLAMHSTYETAGSKDTLYMIEALTTYFNSNIEIEAADYAQMD</sequence>
<keyword evidence="8 9" id="KW-0482">Metalloprotease</keyword>
<comment type="caution">
    <text evidence="11">The sequence shown here is derived from an EMBL/GenBank/DDBJ whole genome shotgun (WGS) entry which is preliminary data.</text>
</comment>
<dbReference type="SUPFAM" id="SSF53187">
    <property type="entry name" value="Zn-dependent exopeptidases"/>
    <property type="match status" value="1"/>
</dbReference>
<dbReference type="PANTHER" id="PTHR28570">
    <property type="entry name" value="ASPARTYL AMINOPEPTIDASE"/>
    <property type="match status" value="1"/>
</dbReference>
<keyword evidence="6 9" id="KW-0378">Hydrolase</keyword>